<feature type="domain" description="RING-type" evidence="6">
    <location>
        <begin position="82"/>
        <end position="125"/>
    </location>
</feature>
<evidence type="ECO:0000313" key="7">
    <source>
        <dbReference type="EMBL" id="KAI7837936.1"/>
    </source>
</evidence>
<dbReference type="GO" id="GO:0008270">
    <property type="term" value="F:zinc ion binding"/>
    <property type="evidence" value="ECO:0007669"/>
    <property type="project" value="UniProtKB-KW"/>
</dbReference>
<comment type="caution">
    <text evidence="7">The sequence shown here is derived from an EMBL/GenBank/DDBJ whole genome shotgun (WGS) entry which is preliminary data.</text>
</comment>
<dbReference type="Proteomes" id="UP001205105">
    <property type="component" value="Unassembled WGS sequence"/>
</dbReference>
<dbReference type="InterPro" id="IPR001841">
    <property type="entry name" value="Znf_RING"/>
</dbReference>
<protein>
    <recommendedName>
        <fullName evidence="6">RING-type domain-containing protein</fullName>
    </recommendedName>
</protein>
<dbReference type="SUPFAM" id="SSF57850">
    <property type="entry name" value="RING/U-box"/>
    <property type="match status" value="1"/>
</dbReference>
<feature type="compositionally biased region" description="Low complexity" evidence="5">
    <location>
        <begin position="535"/>
        <end position="547"/>
    </location>
</feature>
<gene>
    <name evidence="7" type="ORF">COHA_008242</name>
</gene>
<keyword evidence="2 4" id="KW-0863">Zinc-finger</keyword>
<accession>A0AAD5GZ08</accession>
<name>A0AAD5GZ08_9CHLO</name>
<dbReference type="InterPro" id="IPR013083">
    <property type="entry name" value="Znf_RING/FYVE/PHD"/>
</dbReference>
<dbReference type="PROSITE" id="PS50089">
    <property type="entry name" value="ZF_RING_2"/>
    <property type="match status" value="1"/>
</dbReference>
<evidence type="ECO:0000256" key="1">
    <source>
        <dbReference type="ARBA" id="ARBA00022723"/>
    </source>
</evidence>
<evidence type="ECO:0000256" key="4">
    <source>
        <dbReference type="PROSITE-ProRule" id="PRU00175"/>
    </source>
</evidence>
<proteinExistence type="predicted"/>
<keyword evidence="8" id="KW-1185">Reference proteome</keyword>
<reference evidence="7" key="1">
    <citation type="submission" date="2020-11" db="EMBL/GenBank/DDBJ databases">
        <title>Chlorella ohadii genome sequencing and assembly.</title>
        <authorList>
            <person name="Murik O."/>
            <person name="Treves H."/>
            <person name="Kedem I."/>
            <person name="Shotland Y."/>
            <person name="Kaplan A."/>
        </authorList>
    </citation>
    <scope>NUCLEOTIDE SEQUENCE</scope>
    <source>
        <strain evidence="7">1</strain>
    </source>
</reference>
<keyword evidence="1" id="KW-0479">Metal-binding</keyword>
<organism evidence="7 8">
    <name type="scientific">Chlorella ohadii</name>
    <dbReference type="NCBI Taxonomy" id="2649997"/>
    <lineage>
        <taxon>Eukaryota</taxon>
        <taxon>Viridiplantae</taxon>
        <taxon>Chlorophyta</taxon>
        <taxon>core chlorophytes</taxon>
        <taxon>Trebouxiophyceae</taxon>
        <taxon>Chlorellales</taxon>
        <taxon>Chlorellaceae</taxon>
        <taxon>Chlorella clade</taxon>
        <taxon>Chlorella</taxon>
    </lineage>
</organism>
<evidence type="ECO:0000259" key="6">
    <source>
        <dbReference type="PROSITE" id="PS50089"/>
    </source>
</evidence>
<dbReference type="AlphaFoldDB" id="A0AAD5GZ08"/>
<dbReference type="InterPro" id="IPR017907">
    <property type="entry name" value="Znf_RING_CS"/>
</dbReference>
<dbReference type="Gene3D" id="3.30.40.10">
    <property type="entry name" value="Zinc/RING finger domain, C3HC4 (zinc finger)"/>
    <property type="match status" value="1"/>
</dbReference>
<keyword evidence="3" id="KW-0862">Zinc</keyword>
<evidence type="ECO:0000256" key="2">
    <source>
        <dbReference type="ARBA" id="ARBA00022771"/>
    </source>
</evidence>
<evidence type="ECO:0000256" key="5">
    <source>
        <dbReference type="SAM" id="MobiDB-lite"/>
    </source>
</evidence>
<evidence type="ECO:0000313" key="8">
    <source>
        <dbReference type="Proteomes" id="UP001205105"/>
    </source>
</evidence>
<evidence type="ECO:0000256" key="3">
    <source>
        <dbReference type="ARBA" id="ARBA00022833"/>
    </source>
</evidence>
<dbReference type="PROSITE" id="PS00518">
    <property type="entry name" value="ZF_RING_1"/>
    <property type="match status" value="1"/>
</dbReference>
<sequence>MTREQVWEPVACPSEGFNAPIGDVCLDLWTGSRPCLRTLGGEVLRKKPRGSSTRRRSLLACPACKSVRRGLGAAEAAEALTCPVCMCEVEPPEHTHLDCGHPFCNPCLANYLHTAYQGGVHPKCQKPDCQELLSEEDLQQGVLVLCDCGEVRRQRAAARLPPLDDPSAAYQRFTALATAAVAREGGELIECRLCHFMILAEADSPADAPCPCCHKGQPLAEAREAARRPRGIQQLEGGERVLFCPECGFGPQQKAKRAYDHFADGKCPLYGLPGERPEMTAAEMEAAQERAVQREAYYQRAWDAIIHPAHDAVRHMWRATPPDLQADDALRRQVRAVMHSRLERAFNEVTEAAAAREEQLPYLELLRQLLPRAQALLDAAWPGWAPWEGVVGAVLRAVQRALCNHALGELEHRLQLLGREQAQQPQQAQQAQPVPVQAQQAQQPQQAQQAQQAQPVPAAQPVQIVQPQQARQAQPMPVAQAQQPHQPQQAPVNQGLPLPIERAQQPQQVEQVPFDVQQAQHVEQVPFEAQQVQQAQQVLTEQAQQPAVDGAQQGPVQHAAV</sequence>
<dbReference type="EMBL" id="JADXDR010000139">
    <property type="protein sequence ID" value="KAI7837936.1"/>
    <property type="molecule type" value="Genomic_DNA"/>
</dbReference>
<feature type="region of interest" description="Disordered" evidence="5">
    <location>
        <begin position="535"/>
        <end position="561"/>
    </location>
</feature>
<feature type="region of interest" description="Disordered" evidence="5">
    <location>
        <begin position="424"/>
        <end position="494"/>
    </location>
</feature>